<reference evidence="2 3" key="1">
    <citation type="journal article" date="2018" name="PLoS Genet.">
        <title>Population sequencing reveals clonal diversity and ancestral inbreeding in the grapevine cultivar Chardonnay.</title>
        <authorList>
            <person name="Roach M.J."/>
            <person name="Johnson D.L."/>
            <person name="Bohlmann J."/>
            <person name="van Vuuren H.J."/>
            <person name="Jones S.J."/>
            <person name="Pretorius I.S."/>
            <person name="Schmidt S.A."/>
            <person name="Borneman A.R."/>
        </authorList>
    </citation>
    <scope>NUCLEOTIDE SEQUENCE [LARGE SCALE GENOMIC DNA]</scope>
    <source>
        <strain evidence="3">cv. Chardonnay</strain>
        <tissue evidence="2">Leaf</tissue>
    </source>
</reference>
<dbReference type="Pfam" id="PF24626">
    <property type="entry name" value="SH3_Tf2-1"/>
    <property type="match status" value="1"/>
</dbReference>
<name>A0A438IZC5_VITVI</name>
<sequence length="189" mass="21316">MAHGWRRRYFLGSTKVKGRRLSDEAKIKEGVLSAFHSILIELGDLRLSISGLSFSSLGSEDSRSLEDPSLSKRFVDFSVVDMVMVRIKLEQHHMDKYKKLYSKNVGPYKLLKKISFGPYVLDLLESKGISKIFNIEDLSICSNPKDFTIDGGPNAHLPPTPQLKDEVEDIIDHQIASTRGGGYQKYLVK</sequence>
<dbReference type="AlphaFoldDB" id="A0A438IZC5"/>
<dbReference type="InterPro" id="IPR056924">
    <property type="entry name" value="SH3_Tf2-1"/>
</dbReference>
<evidence type="ECO:0000313" key="3">
    <source>
        <dbReference type="Proteomes" id="UP000288805"/>
    </source>
</evidence>
<protein>
    <recommendedName>
        <fullName evidence="1">Tf2-1-like SH3-like domain-containing protein</fullName>
    </recommendedName>
</protein>
<evidence type="ECO:0000259" key="1">
    <source>
        <dbReference type="Pfam" id="PF24626"/>
    </source>
</evidence>
<feature type="domain" description="Tf2-1-like SH3-like" evidence="1">
    <location>
        <begin position="81"/>
        <end position="140"/>
    </location>
</feature>
<dbReference type="EMBL" id="QGNW01000072">
    <property type="protein sequence ID" value="RVX02044.1"/>
    <property type="molecule type" value="Genomic_DNA"/>
</dbReference>
<comment type="caution">
    <text evidence="2">The sequence shown here is derived from an EMBL/GenBank/DDBJ whole genome shotgun (WGS) entry which is preliminary data.</text>
</comment>
<accession>A0A438IZC5</accession>
<organism evidence="2 3">
    <name type="scientific">Vitis vinifera</name>
    <name type="common">Grape</name>
    <dbReference type="NCBI Taxonomy" id="29760"/>
    <lineage>
        <taxon>Eukaryota</taxon>
        <taxon>Viridiplantae</taxon>
        <taxon>Streptophyta</taxon>
        <taxon>Embryophyta</taxon>
        <taxon>Tracheophyta</taxon>
        <taxon>Spermatophyta</taxon>
        <taxon>Magnoliopsida</taxon>
        <taxon>eudicotyledons</taxon>
        <taxon>Gunneridae</taxon>
        <taxon>Pentapetalae</taxon>
        <taxon>rosids</taxon>
        <taxon>Vitales</taxon>
        <taxon>Vitaceae</taxon>
        <taxon>Viteae</taxon>
        <taxon>Vitis</taxon>
    </lineage>
</organism>
<proteinExistence type="predicted"/>
<dbReference type="Proteomes" id="UP000288805">
    <property type="component" value="Unassembled WGS sequence"/>
</dbReference>
<evidence type="ECO:0000313" key="2">
    <source>
        <dbReference type="EMBL" id="RVX02044.1"/>
    </source>
</evidence>
<gene>
    <name evidence="2" type="ORF">CK203_025440</name>
</gene>